<protein>
    <recommendedName>
        <fullName evidence="6">DUF3533 domain-containing protein</fullName>
    </recommendedName>
</protein>
<keyword evidence="1" id="KW-0813">Transport</keyword>
<reference evidence="4 5" key="1">
    <citation type="submission" date="2023-08" db="EMBL/GenBank/DDBJ databases">
        <title>Black Yeasts Isolated from many extreme environments.</title>
        <authorList>
            <person name="Coleine C."/>
            <person name="Stajich J.E."/>
            <person name="Selbmann L."/>
        </authorList>
    </citation>
    <scope>NUCLEOTIDE SEQUENCE [LARGE SCALE GENOMIC DNA]</scope>
    <source>
        <strain evidence="4 5">CCFEE 536</strain>
    </source>
</reference>
<comment type="caution">
    <text evidence="4">The sequence shown here is derived from an EMBL/GenBank/DDBJ whole genome shotgun (WGS) entry which is preliminary data.</text>
</comment>
<feature type="transmembrane region" description="Helical" evidence="3">
    <location>
        <begin position="285"/>
        <end position="303"/>
    </location>
</feature>
<feature type="transmembrane region" description="Helical" evidence="3">
    <location>
        <begin position="366"/>
        <end position="387"/>
    </location>
</feature>
<gene>
    <name evidence="4" type="ORF">LTR16_001740</name>
</gene>
<keyword evidence="3" id="KW-0812">Transmembrane</keyword>
<dbReference type="PANTHER" id="PTHR19229:SF36">
    <property type="entry name" value="ATP-BINDING CASSETTE SUB-FAMILY A MEMBER 2"/>
    <property type="match status" value="1"/>
</dbReference>
<keyword evidence="2" id="KW-0677">Repeat</keyword>
<dbReference type="InterPro" id="IPR026082">
    <property type="entry name" value="ABCA"/>
</dbReference>
<feature type="transmembrane region" description="Helical" evidence="3">
    <location>
        <begin position="338"/>
        <end position="359"/>
    </location>
</feature>
<evidence type="ECO:0000313" key="5">
    <source>
        <dbReference type="Proteomes" id="UP001357485"/>
    </source>
</evidence>
<evidence type="ECO:0008006" key="6">
    <source>
        <dbReference type="Google" id="ProtNLM"/>
    </source>
</evidence>
<keyword evidence="3" id="KW-1133">Transmembrane helix</keyword>
<name>A0ABR0LQ34_9PEZI</name>
<sequence>MGFFQQTWTLTVKNLLIVFARHWASTSIRAFIAPIVFMFFISYAKNFFVPPSQFGIGSPHPIRSLTTAVGTASGGRNTIAFINSGFTGGDIENVINQVATPLRVTGKDIQILSREEDLLTICRSSLRGVSPCYGAATFHSSPTEGPGGIWNYTLRADGSFGIKIFVSRDDNDAEIYVIPFQRAIDSAIASLNGSTLPEAVEYPYTNRTPAERQRQITRLYMGSLINILAVACFVGIVGVTYQLTGQMASERELGMSQLIEAMMPNARRWQPQAARLISNHLAFDIIYLPGWVIMALIASRLTFPTSNAGIVVGLHILAGLALSSWSIAFASLFRKSQLSGITVTIVSIVLAIIVQVIGISSTGTAIILSLLFPPMNYTLFIIYMAYWEQQTLPAKLSKACPNAPWQFPGYVFFVLLIIQIIVFPLLGALIERTLYGTASRARKTHQGLSDPSKTVELAGFSKHYSPSWFQRKIVPLFGGKAKETVIA</sequence>
<evidence type="ECO:0000256" key="2">
    <source>
        <dbReference type="ARBA" id="ARBA00022737"/>
    </source>
</evidence>
<keyword evidence="5" id="KW-1185">Reference proteome</keyword>
<feature type="non-terminal residue" evidence="4">
    <location>
        <position position="487"/>
    </location>
</feature>
<evidence type="ECO:0000256" key="1">
    <source>
        <dbReference type="ARBA" id="ARBA00022448"/>
    </source>
</evidence>
<feature type="transmembrane region" description="Helical" evidence="3">
    <location>
        <begin position="310"/>
        <end position="332"/>
    </location>
</feature>
<dbReference type="Proteomes" id="UP001357485">
    <property type="component" value="Unassembled WGS sequence"/>
</dbReference>
<dbReference type="PANTHER" id="PTHR19229">
    <property type="entry name" value="ATP-BINDING CASSETTE TRANSPORTER SUBFAMILY A ABCA"/>
    <property type="match status" value="1"/>
</dbReference>
<feature type="transmembrane region" description="Helical" evidence="3">
    <location>
        <begin position="23"/>
        <end position="44"/>
    </location>
</feature>
<evidence type="ECO:0000313" key="4">
    <source>
        <dbReference type="EMBL" id="KAK5201709.1"/>
    </source>
</evidence>
<organism evidence="4 5">
    <name type="scientific">Cryomyces antarcticus</name>
    <dbReference type="NCBI Taxonomy" id="329879"/>
    <lineage>
        <taxon>Eukaryota</taxon>
        <taxon>Fungi</taxon>
        <taxon>Dikarya</taxon>
        <taxon>Ascomycota</taxon>
        <taxon>Pezizomycotina</taxon>
        <taxon>Dothideomycetes</taxon>
        <taxon>Dothideomycetes incertae sedis</taxon>
        <taxon>Cryomyces</taxon>
    </lineage>
</organism>
<dbReference type="EMBL" id="JAVRRA010016518">
    <property type="protein sequence ID" value="KAK5201709.1"/>
    <property type="molecule type" value="Genomic_DNA"/>
</dbReference>
<feature type="transmembrane region" description="Helical" evidence="3">
    <location>
        <begin position="407"/>
        <end position="430"/>
    </location>
</feature>
<proteinExistence type="predicted"/>
<feature type="transmembrane region" description="Helical" evidence="3">
    <location>
        <begin position="219"/>
        <end position="241"/>
    </location>
</feature>
<keyword evidence="3" id="KW-0472">Membrane</keyword>
<evidence type="ECO:0000256" key="3">
    <source>
        <dbReference type="SAM" id="Phobius"/>
    </source>
</evidence>
<accession>A0ABR0LQ34</accession>